<dbReference type="PROSITE" id="PS50097">
    <property type="entry name" value="BTB"/>
    <property type="match status" value="1"/>
</dbReference>
<accession>A0A667ZE58</accession>
<dbReference type="Pfam" id="PF07707">
    <property type="entry name" value="BACK"/>
    <property type="match status" value="1"/>
</dbReference>
<dbReference type="Pfam" id="PF01344">
    <property type="entry name" value="Kelch_1"/>
    <property type="match status" value="2"/>
</dbReference>
<evidence type="ECO:0000256" key="1">
    <source>
        <dbReference type="ARBA" id="ARBA00022441"/>
    </source>
</evidence>
<organism evidence="4 5">
    <name type="scientific">Myripristis murdjan</name>
    <name type="common">pinecone soldierfish</name>
    <dbReference type="NCBI Taxonomy" id="586833"/>
    <lineage>
        <taxon>Eukaryota</taxon>
        <taxon>Metazoa</taxon>
        <taxon>Chordata</taxon>
        <taxon>Craniata</taxon>
        <taxon>Vertebrata</taxon>
        <taxon>Euteleostomi</taxon>
        <taxon>Actinopterygii</taxon>
        <taxon>Neopterygii</taxon>
        <taxon>Teleostei</taxon>
        <taxon>Neoteleostei</taxon>
        <taxon>Acanthomorphata</taxon>
        <taxon>Holocentriformes</taxon>
        <taxon>Holocentridae</taxon>
        <taxon>Myripristis</taxon>
    </lineage>
</organism>
<dbReference type="CDD" id="cd18450">
    <property type="entry name" value="BACK_KLHL10"/>
    <property type="match status" value="1"/>
</dbReference>
<reference evidence="4" key="2">
    <citation type="submission" date="2025-08" db="UniProtKB">
        <authorList>
            <consortium name="Ensembl"/>
        </authorList>
    </citation>
    <scope>IDENTIFICATION</scope>
</reference>
<dbReference type="SUPFAM" id="SSF117281">
    <property type="entry name" value="Kelch motif"/>
    <property type="match status" value="1"/>
</dbReference>
<dbReference type="Ensembl" id="ENSMMDT00005039549.1">
    <property type="protein sequence ID" value="ENSMMDP00005038742.1"/>
    <property type="gene ID" value="ENSMMDG00005017975.1"/>
</dbReference>
<evidence type="ECO:0000256" key="2">
    <source>
        <dbReference type="ARBA" id="ARBA00022737"/>
    </source>
</evidence>
<keyword evidence="5" id="KW-1185">Reference proteome</keyword>
<dbReference type="InterPro" id="IPR006652">
    <property type="entry name" value="Kelch_1"/>
</dbReference>
<dbReference type="Proteomes" id="UP000472263">
    <property type="component" value="Chromosome 17"/>
</dbReference>
<reference evidence="4" key="1">
    <citation type="submission" date="2019-06" db="EMBL/GenBank/DDBJ databases">
        <authorList>
            <consortium name="Wellcome Sanger Institute Data Sharing"/>
        </authorList>
    </citation>
    <scope>NUCLEOTIDE SEQUENCE [LARGE SCALE GENOMIC DNA]</scope>
</reference>
<dbReference type="Pfam" id="PF24681">
    <property type="entry name" value="Kelch_KLHDC2_KLHL20_DRC7"/>
    <property type="match status" value="1"/>
</dbReference>
<dbReference type="InterPro" id="IPR030608">
    <property type="entry name" value="KLHL10_BTB/POZ"/>
</dbReference>
<sequence>GVLRILLTPYTAVGKMDEQHEAVGGSFATFNDLRLQGKLCDVVIRVDDVEFNIHKVVLCSCSPYFRALFDTCWTNPEKKVYNIPGLSSHMMHLIIEYVYTHSVPVTEENVEELLAAADQFAVEGVVDACCEFLEKQLCSENCIGIWKFVDIYYCPALRHKAYLFILHHFEEVATCEEFLQLSVEQVADIIQRDDLNVKHESSVFEAIVHWISHSPEDRKHHIAMLLSKVRLALMNAEYLLNNVKNHVLVKNNPGCRLIIINALTAMVDNSGSNLNYKNPVSCPRLPHAILLAIGGWCGGSATNVIEAYDSRADRWAILTNIWERPRAYHGTAFLNGMVYCIGGFDGNTRFNSVRKFDLGTRTWHEVAPMHSRRCYVSVAVLDGCIYAIGGSDGHRRLTTAERYEPQTNQWTWLASMHEQRSDASATTLHGKVFICGGFNGNECLATAECYDPETDQWTLIAPMRSRRSGVGVITYRGYIYAVGGFDGASRLQSVEVYNPVINVWRNAPAMFNPRSNFGIEVLDDMIFVVGGFNGFSTTFNVECYDYNTGDWLEVHEMRIFRSAVSSCVVHGLSNIAEYATSRDALALPSVDEDSDEDFYRSDESI</sequence>
<dbReference type="PIRSF" id="PIRSF037037">
    <property type="entry name" value="Kelch-like_protein_gigaxonin"/>
    <property type="match status" value="1"/>
</dbReference>
<dbReference type="SMART" id="SM00875">
    <property type="entry name" value="BACK"/>
    <property type="match status" value="1"/>
</dbReference>
<evidence type="ECO:0000313" key="4">
    <source>
        <dbReference type="Ensembl" id="ENSMMDP00005038742.1"/>
    </source>
</evidence>
<gene>
    <name evidence="4" type="primary">KLHL10</name>
</gene>
<dbReference type="PANTHER" id="PTHR24412:SF172">
    <property type="entry name" value="KELCH-LIKE PROTEIN 10"/>
    <property type="match status" value="1"/>
</dbReference>
<dbReference type="InterPro" id="IPR015915">
    <property type="entry name" value="Kelch-typ_b-propeller"/>
</dbReference>
<dbReference type="PANTHER" id="PTHR24412">
    <property type="entry name" value="KELCH PROTEIN"/>
    <property type="match status" value="1"/>
</dbReference>
<dbReference type="FunFam" id="1.25.40.420:FF:000001">
    <property type="entry name" value="Kelch-like family member 12"/>
    <property type="match status" value="1"/>
</dbReference>
<evidence type="ECO:0000259" key="3">
    <source>
        <dbReference type="PROSITE" id="PS50097"/>
    </source>
</evidence>
<keyword evidence="1" id="KW-0880">Kelch repeat</keyword>
<dbReference type="InterPro" id="IPR000210">
    <property type="entry name" value="BTB/POZ_dom"/>
</dbReference>
<reference evidence="4" key="3">
    <citation type="submission" date="2025-09" db="UniProtKB">
        <authorList>
            <consortium name="Ensembl"/>
        </authorList>
    </citation>
    <scope>IDENTIFICATION</scope>
</reference>
<dbReference type="CDD" id="cd18240">
    <property type="entry name" value="BTB_POZ_KLHL10"/>
    <property type="match status" value="1"/>
</dbReference>
<dbReference type="InterPro" id="IPR017096">
    <property type="entry name" value="BTB-kelch_protein"/>
</dbReference>
<dbReference type="Gene3D" id="1.25.40.420">
    <property type="match status" value="1"/>
</dbReference>
<evidence type="ECO:0000313" key="5">
    <source>
        <dbReference type="Proteomes" id="UP000472263"/>
    </source>
</evidence>
<dbReference type="SMART" id="SM00225">
    <property type="entry name" value="BTB"/>
    <property type="match status" value="1"/>
</dbReference>
<proteinExistence type="predicted"/>
<name>A0A667ZE58_9TELE</name>
<dbReference type="SMART" id="SM00612">
    <property type="entry name" value="Kelch"/>
    <property type="match status" value="6"/>
</dbReference>
<dbReference type="InParanoid" id="A0A667ZE58"/>
<dbReference type="Gene3D" id="3.30.710.10">
    <property type="entry name" value="Potassium Channel Kv1.1, Chain A"/>
    <property type="match status" value="1"/>
</dbReference>
<dbReference type="Gene3D" id="2.120.10.80">
    <property type="entry name" value="Kelch-type beta propeller"/>
    <property type="match status" value="1"/>
</dbReference>
<dbReference type="PRINTS" id="PR00501">
    <property type="entry name" value="KELCHREPEAT"/>
</dbReference>
<dbReference type="InterPro" id="IPR011333">
    <property type="entry name" value="SKP1/BTB/POZ_sf"/>
</dbReference>
<dbReference type="Pfam" id="PF00651">
    <property type="entry name" value="BTB"/>
    <property type="match status" value="1"/>
</dbReference>
<keyword evidence="2" id="KW-0677">Repeat</keyword>
<dbReference type="GeneTree" id="ENSGT00940000154664"/>
<dbReference type="SUPFAM" id="SSF54695">
    <property type="entry name" value="POZ domain"/>
    <property type="match status" value="1"/>
</dbReference>
<dbReference type="AlphaFoldDB" id="A0A667ZE58"/>
<protein>
    <submittedName>
        <fullName evidence="4">Kelch like family member 10</fullName>
    </submittedName>
</protein>
<feature type="domain" description="BTB" evidence="3">
    <location>
        <begin position="40"/>
        <end position="107"/>
    </location>
</feature>
<dbReference type="InterPro" id="IPR011705">
    <property type="entry name" value="BACK"/>
</dbReference>